<reference evidence="2" key="1">
    <citation type="submission" date="2016-08" db="EMBL/GenBank/DDBJ databases">
        <authorList>
            <person name="Seilhamer J.J."/>
        </authorList>
    </citation>
    <scope>NUCLEOTIDE SEQUENCE</scope>
    <source>
        <strain evidence="2">86</strain>
    </source>
</reference>
<dbReference type="Gene3D" id="1.10.260.40">
    <property type="entry name" value="lambda repressor-like DNA-binding domains"/>
    <property type="match status" value="1"/>
</dbReference>
<dbReference type="Pfam" id="PF01381">
    <property type="entry name" value="HTH_3"/>
    <property type="match status" value="1"/>
</dbReference>
<dbReference type="EMBL" id="FMJD01000005">
    <property type="protein sequence ID" value="SCM75062.1"/>
    <property type="molecule type" value="Genomic_DNA"/>
</dbReference>
<dbReference type="InterPro" id="IPR001387">
    <property type="entry name" value="Cro/C1-type_HTH"/>
</dbReference>
<dbReference type="GO" id="GO:0003677">
    <property type="term" value="F:DNA binding"/>
    <property type="evidence" value="ECO:0007669"/>
    <property type="project" value="InterPro"/>
</dbReference>
<organism evidence="2">
    <name type="scientific">uncultured Pleomorphomonas sp</name>
    <dbReference type="NCBI Taxonomy" id="442121"/>
    <lineage>
        <taxon>Bacteria</taxon>
        <taxon>Pseudomonadati</taxon>
        <taxon>Pseudomonadota</taxon>
        <taxon>Alphaproteobacteria</taxon>
        <taxon>Hyphomicrobiales</taxon>
        <taxon>Pleomorphomonadaceae</taxon>
        <taxon>Pleomorphomonas</taxon>
        <taxon>environmental samples</taxon>
    </lineage>
</organism>
<gene>
    <name evidence="2" type="ORF">KL86PLE_130463</name>
</gene>
<protein>
    <submittedName>
        <fullName evidence="2">Uncharacterized HTH-type transcriptional regulator Smed_0045</fullName>
    </submittedName>
</protein>
<evidence type="ECO:0000313" key="2">
    <source>
        <dbReference type="EMBL" id="SCM75062.1"/>
    </source>
</evidence>
<dbReference type="AlphaFoldDB" id="A0A212LBX9"/>
<evidence type="ECO:0000259" key="1">
    <source>
        <dbReference type="PROSITE" id="PS50943"/>
    </source>
</evidence>
<proteinExistence type="predicted"/>
<name>A0A212LBX9_9HYPH</name>
<dbReference type="CDD" id="cd00093">
    <property type="entry name" value="HTH_XRE"/>
    <property type="match status" value="1"/>
</dbReference>
<dbReference type="PROSITE" id="PS50943">
    <property type="entry name" value="HTH_CROC1"/>
    <property type="match status" value="1"/>
</dbReference>
<dbReference type="SMART" id="SM00530">
    <property type="entry name" value="HTH_XRE"/>
    <property type="match status" value="1"/>
</dbReference>
<dbReference type="RefSeq" id="WP_100079201.1">
    <property type="nucleotide sequence ID" value="NZ_LT608334.1"/>
</dbReference>
<dbReference type="InterPro" id="IPR010982">
    <property type="entry name" value="Lambda_DNA-bd_dom_sf"/>
</dbReference>
<dbReference type="SUPFAM" id="SSF47413">
    <property type="entry name" value="lambda repressor-like DNA-binding domains"/>
    <property type="match status" value="1"/>
</dbReference>
<sequence>MTAKLPNPIDIHVGSRVRMRRFLVGMTQGKLAEQLGITFQQVQKYEKGTSRISASRLQTIANVFEVPVGFFFENIASHASAEYDPLSDAADASLLTLDGMALNKAFVRIRSARVRRSIIELVKLLADDCDASLTDLSIDADIRGLRSN</sequence>
<feature type="domain" description="HTH cro/C1-type" evidence="1">
    <location>
        <begin position="25"/>
        <end position="71"/>
    </location>
</feature>
<accession>A0A212LBX9</accession>